<feature type="region of interest" description="Disordered" evidence="4">
    <location>
        <begin position="534"/>
        <end position="573"/>
    </location>
</feature>
<protein>
    <submittedName>
        <fullName evidence="6">TOG array regulator of axonemal microtubules 1</fullName>
    </submittedName>
</protein>
<evidence type="ECO:0000313" key="7">
    <source>
        <dbReference type="Proteomes" id="UP000261340"/>
    </source>
</evidence>
<dbReference type="AlphaFoldDB" id="A0A3Q0S978"/>
<sequence>CDTLAGGALLSSQDCDCFLGFLNLTKSTIRAPIMIPGLISQELQEQLLDVKNYQNRTNGVEELKHILSEVDIKSVPSASIEDFIKFLPRLLDDSNFKVFYSTLQVLNLFIRKLDTGVDRYFKHIVLVALKALGDTRTVTRNEYLNVFRQLMKTVPPQQILDLVIGHLKHKNSRVREDVLSVIMAAMLTHPRKDFSIPKLCFEVAPYLADSKRRVRHAALELFAIFDHCLDVGKKQPLVEAVDMVELNEDAEGLMAAVQARRARRILPKLSSEGIVEYGLVVLKPGQRCSPQHGSGADLDWVLNGGRISSARSNRTEPDCDRLYGYGSLGSLTDDLPLQRRIVSAGKGKNKLPWEMSSFSSTENDQQQCSTPNGKCADQVDVERTFSLPSNSTTSSSFLLPSYPLATLPGGMLPPTLSHRHADSSLSMSNTWPNKKDNSPHQRESSPWRETASTAKACISFVICLQMLNSLRSLRNSAAKKRAKVSLSSPDPDSPDSAVKVDLGLDSPSYTSPVLTSSTSESGLSSLSSVANSSFNGIKNSPPTVPPNSRNVSRLRRAPSLSRTRPSLSHSSGQCNTRLNLCVVWCLMGHLDELSPGTMGHRKNLSDPPELCPFSKPDLALIQSFNLLNSEDWKKKIEGLTFLRSLAHYHSDTLQAKLHDVCLCLIQEVKNLRSGVSRVAVCTLGDLYTHLHRAMDQELEGTVKALLQKAGESNAFIRQDVDAALDCMVQHCTPTRSINALLTGGLRLDSLIAELVSSSADSHLNAVGLGEMPQDTQSARGRRSLPGSGTVRASSLNREPLNQTNRESHSHYSCRSQTQSIADKTEYIKQISGLLGSKDFRERIKGIKQLVADCQHNPNMVFDAFRARLQESNSKVNLCALESLQKIIHLLKDNLSQVVNILVPAIVDNHLNSKNNAIYSAAIEAINALLLNLDSMLLLQPFCTKAQFLSGKGKVDLIEKVADLVTELYPRKPQMVEQKVLPLLWHLLGTSTHSGTIHGRGGSVRGATANLCQALYAQMGPSLSECAASQPANVHKSLNDILRTLS</sequence>
<reference evidence="6" key="1">
    <citation type="submission" date="2025-08" db="UniProtKB">
        <authorList>
            <consortium name="Ensembl"/>
        </authorList>
    </citation>
    <scope>IDENTIFICATION</scope>
</reference>
<dbReference type="GeneTree" id="ENSGT00940000158712"/>
<feature type="compositionally biased region" description="Polar residues" evidence="4">
    <location>
        <begin position="560"/>
        <end position="573"/>
    </location>
</feature>
<evidence type="ECO:0000256" key="2">
    <source>
        <dbReference type="ARBA" id="ARBA00022490"/>
    </source>
</evidence>
<feature type="compositionally biased region" description="Polar residues" evidence="4">
    <location>
        <begin position="534"/>
        <end position="551"/>
    </location>
</feature>
<feature type="compositionally biased region" description="Low complexity" evidence="4">
    <location>
        <begin position="487"/>
        <end position="496"/>
    </location>
</feature>
<name>A0A3Q0S978_AMPCI</name>
<evidence type="ECO:0000313" key="6">
    <source>
        <dbReference type="Ensembl" id="ENSACIP00000019661.1"/>
    </source>
</evidence>
<reference evidence="6" key="2">
    <citation type="submission" date="2025-09" db="UniProtKB">
        <authorList>
            <consortium name="Ensembl"/>
        </authorList>
    </citation>
    <scope>IDENTIFICATION</scope>
</reference>
<dbReference type="SMART" id="SM01349">
    <property type="entry name" value="TOG"/>
    <property type="match status" value="2"/>
</dbReference>
<feature type="domain" description="TOG" evidence="5">
    <location>
        <begin position="810"/>
        <end position="1035"/>
    </location>
</feature>
<dbReference type="PANTHER" id="PTHR21567">
    <property type="entry name" value="CLASP"/>
    <property type="match status" value="1"/>
</dbReference>
<dbReference type="GO" id="GO:0008017">
    <property type="term" value="F:microtubule binding"/>
    <property type="evidence" value="ECO:0007669"/>
    <property type="project" value="TreeGrafter"/>
</dbReference>
<dbReference type="InterPro" id="IPR034085">
    <property type="entry name" value="TOG"/>
</dbReference>
<feature type="region of interest" description="Disordered" evidence="4">
    <location>
        <begin position="413"/>
        <end position="448"/>
    </location>
</feature>
<dbReference type="Gene3D" id="1.25.10.10">
    <property type="entry name" value="Leucine-rich Repeat Variant"/>
    <property type="match status" value="3"/>
</dbReference>
<evidence type="ECO:0000256" key="4">
    <source>
        <dbReference type="SAM" id="MobiDB-lite"/>
    </source>
</evidence>
<feature type="region of interest" description="Disordered" evidence="4">
    <location>
        <begin position="769"/>
        <end position="815"/>
    </location>
</feature>
<accession>A0A3Q0S978</accession>
<feature type="region of interest" description="Disordered" evidence="4">
    <location>
        <begin position="482"/>
        <end position="504"/>
    </location>
</feature>
<feature type="domain" description="TOG" evidence="5">
    <location>
        <begin position="28"/>
        <end position="250"/>
    </location>
</feature>
<keyword evidence="7" id="KW-1185">Reference proteome</keyword>
<dbReference type="Ensembl" id="ENSACIT00000020184.1">
    <property type="protein sequence ID" value="ENSACIP00000019661.1"/>
    <property type="gene ID" value="ENSACIG00000015201.1"/>
</dbReference>
<feature type="compositionally biased region" description="Polar residues" evidence="4">
    <location>
        <begin position="790"/>
        <end position="815"/>
    </location>
</feature>
<feature type="compositionally biased region" description="Polar residues" evidence="4">
    <location>
        <begin position="423"/>
        <end position="432"/>
    </location>
</feature>
<dbReference type="SUPFAM" id="SSF48371">
    <property type="entry name" value="ARM repeat"/>
    <property type="match status" value="1"/>
</dbReference>
<dbReference type="Pfam" id="PF21041">
    <property type="entry name" value="XMAP215_CLASP_TOG"/>
    <property type="match status" value="1"/>
</dbReference>
<feature type="compositionally biased region" description="Basic and acidic residues" evidence="4">
    <location>
        <begin position="433"/>
        <end position="446"/>
    </location>
</feature>
<keyword evidence="3" id="KW-0206">Cytoskeleton</keyword>
<dbReference type="GO" id="GO:0005881">
    <property type="term" value="C:cytoplasmic microtubule"/>
    <property type="evidence" value="ECO:0007669"/>
    <property type="project" value="TreeGrafter"/>
</dbReference>
<dbReference type="GO" id="GO:0000226">
    <property type="term" value="P:microtubule cytoskeleton organization"/>
    <property type="evidence" value="ECO:0007669"/>
    <property type="project" value="TreeGrafter"/>
</dbReference>
<dbReference type="PANTHER" id="PTHR21567:SF87">
    <property type="entry name" value="CRESCERIN-LIKE PROTEIN CHE-12"/>
    <property type="match status" value="1"/>
</dbReference>
<dbReference type="GO" id="GO:0005929">
    <property type="term" value="C:cilium"/>
    <property type="evidence" value="ECO:0007669"/>
    <property type="project" value="TreeGrafter"/>
</dbReference>
<comment type="subcellular location">
    <subcellularLocation>
        <location evidence="1">Cytoplasm</location>
        <location evidence="1">Cytoskeleton</location>
    </subcellularLocation>
</comment>
<keyword evidence="2" id="KW-0963">Cytoplasm</keyword>
<evidence type="ECO:0000256" key="3">
    <source>
        <dbReference type="ARBA" id="ARBA00023212"/>
    </source>
</evidence>
<dbReference type="InterPro" id="IPR011989">
    <property type="entry name" value="ARM-like"/>
</dbReference>
<organism evidence="6 7">
    <name type="scientific">Amphilophus citrinellus</name>
    <name type="common">Midas cichlid</name>
    <name type="synonym">Cichlasoma citrinellum</name>
    <dbReference type="NCBI Taxonomy" id="61819"/>
    <lineage>
        <taxon>Eukaryota</taxon>
        <taxon>Metazoa</taxon>
        <taxon>Chordata</taxon>
        <taxon>Craniata</taxon>
        <taxon>Vertebrata</taxon>
        <taxon>Euteleostomi</taxon>
        <taxon>Actinopterygii</taxon>
        <taxon>Neopterygii</taxon>
        <taxon>Teleostei</taxon>
        <taxon>Neoteleostei</taxon>
        <taxon>Acanthomorphata</taxon>
        <taxon>Ovalentaria</taxon>
        <taxon>Cichlomorphae</taxon>
        <taxon>Cichliformes</taxon>
        <taxon>Cichlidae</taxon>
        <taxon>New World cichlids</taxon>
        <taxon>Cichlasomatinae</taxon>
        <taxon>Heroini</taxon>
        <taxon>Amphilophus</taxon>
    </lineage>
</organism>
<dbReference type="InterPro" id="IPR048491">
    <property type="entry name" value="XMAP215_CLASP_TOG"/>
</dbReference>
<proteinExistence type="predicted"/>
<evidence type="ECO:0000256" key="1">
    <source>
        <dbReference type="ARBA" id="ARBA00004245"/>
    </source>
</evidence>
<dbReference type="Proteomes" id="UP000261340">
    <property type="component" value="Unplaced"/>
</dbReference>
<dbReference type="InterPro" id="IPR016024">
    <property type="entry name" value="ARM-type_fold"/>
</dbReference>
<evidence type="ECO:0000259" key="5">
    <source>
        <dbReference type="SMART" id="SM01349"/>
    </source>
</evidence>